<dbReference type="RefSeq" id="XP_067715501.1">
    <property type="nucleotide sequence ID" value="XM_067859400.1"/>
</dbReference>
<dbReference type="EMBL" id="BPLF01000002">
    <property type="protein sequence ID" value="GIX63432.1"/>
    <property type="molecule type" value="Genomic_DNA"/>
</dbReference>
<keyword evidence="3" id="KW-1185">Reference proteome</keyword>
<evidence type="ECO:0000313" key="3">
    <source>
        <dbReference type="Proteomes" id="UP001497744"/>
    </source>
</evidence>
<organism evidence="2 3">
    <name type="scientific">Babesia caballi</name>
    <dbReference type="NCBI Taxonomy" id="5871"/>
    <lineage>
        <taxon>Eukaryota</taxon>
        <taxon>Sar</taxon>
        <taxon>Alveolata</taxon>
        <taxon>Apicomplexa</taxon>
        <taxon>Aconoidasida</taxon>
        <taxon>Piroplasmida</taxon>
        <taxon>Babesiidae</taxon>
        <taxon>Babesia</taxon>
    </lineage>
</organism>
<dbReference type="Proteomes" id="UP001497744">
    <property type="component" value="Unassembled WGS sequence"/>
</dbReference>
<gene>
    <name evidence="2" type="ORF">BcabD6B2_28670</name>
</gene>
<accession>A0AAV4LUZ4</accession>
<name>A0AAV4LUZ4_BABCB</name>
<protein>
    <submittedName>
        <fullName evidence="2">Mitochondrial ribosome-associated GTPase 1</fullName>
    </submittedName>
</protein>
<evidence type="ECO:0000256" key="1">
    <source>
        <dbReference type="SAM" id="MobiDB-lite"/>
    </source>
</evidence>
<dbReference type="GeneID" id="94194913"/>
<feature type="region of interest" description="Disordered" evidence="1">
    <location>
        <begin position="35"/>
        <end position="78"/>
    </location>
</feature>
<comment type="caution">
    <text evidence="2">The sequence shown here is derived from an EMBL/GenBank/DDBJ whole genome shotgun (WGS) entry which is preliminary data.</text>
</comment>
<reference evidence="2 3" key="1">
    <citation type="submission" date="2021-06" db="EMBL/GenBank/DDBJ databases">
        <title>Genome sequence of Babesia caballi.</title>
        <authorList>
            <person name="Yamagishi J."/>
            <person name="Kidaka T."/>
            <person name="Ochi A."/>
        </authorList>
    </citation>
    <scope>NUCLEOTIDE SEQUENCE [LARGE SCALE GENOMIC DNA]</scope>
    <source>
        <strain evidence="2">USDA-D6B2</strain>
    </source>
</reference>
<sequence>MTTWCAPSGCGWRAKKAIEWRCTVVLSTIPQWKTGRDSTELATPQGRKCGPHRRSTVSQAARRSSHLAAAQAPDVSSSQRQYVEDGVCFTEFDFLHPDGSAPSRYDPARQQAAVHFHEVDCSGDQGAGAGDAYGASSVAYDYMQMAFIQNDSVTDEVMRETQGMLNAACEKVLQFHMSRRYGGGREEIDRNAAAAMRSIRGLVYWVGGRMLNCAKAAMDRRDSTADTAAGESEVRQKLEERIRALVRDTVEHWENSIRPKKVDGQMGVCPRAKEAGSAEEHVARLWDYLNSAAFAGLLPEFADMRFSWYALVDRNGGVREMPGGELFAYTLKDNVAFPRIAYPRELAGREAALGNCVFRSMLKLYCDVYAPRFGDHNYAEVAIAACQFVESEVARAAKVAFSCVQTDVVGSDPGLRHLVPLLNARDPLRNADADINEAADVFVDTEHLPFFEYRLRFGHLKEAVKDVETALDLFDRSFRPQGQARRDRVADELKRSGVEVEIDDGVSPLKVKEKRDRTVCVGTEEEGGVDVKDEAAGGLDGVWRRDAQGNLTVPMGELQRALVFADLDKFGNILSLGVNDLVALKPVQMNSIQNKVIALCVDALNQVRSLDSYALNYSLSPEVVANEEINEVVGRVNSAVMQCILFLNKLVGRCLAHNGLFPLDSSFLRTRPLESLIREAEAAAARGDAHFGEEALREEQGMKPVFFPEEYLSDAVAADDAIALKFLVNYYNFNLFGGRLPIDIEIRFEPGAVEEYLSSHDDSAEELRAPVVYINPLVARSKPLVARLILEECYHLFLRWAYRFGSGFEGRADVLLTEVVESDLGRRTRRHVANCIEGAGNWPFFFDDLHHMAVYEQEGLAHLASGDVALQGRELENVFKDLLRSEMDVVEVLEGLVKRTMMTELWERRVLPIRHFVNALQGGDYDLAYTVMVNSSSVKALLYQPMGVINAVENKFKDACQISYVLDDKRGQLLGEQRQRANAMANLEALNLVECAFVELREQVTRHSLIAAPDLTGGVTVAMDDLARSMPVEIDMSETVPQCSVMGVNTVAKGGESKEEDLVNRYITPAGSKESGAADVGQDRVPSRDDANAEEYAMDDEERKVFAEAVYHVYNRKLFNENLPGDAQIEFVDNLEDLSMLDDNMHRMAPPIIRVNSLVSDARLLFLNMMVQMVNIAFASSVHSVEMDCVRYLDTSYRSVFKQFHVNQQQMMKRRLLPIRRQSRHREMENANRGVDDEYVRDIKASSKLWSGEGASLLDMEVEEFIDEVLDGREEVRRAKCDESLISPYEEYQTLKAFARHYVDYKSKTLGARAEVCDRAASGSGVDKDLRLINNQVLRAIWSRFKFEQVEKALRCLGIEMPLSGSLELNWQQLLDEEQQFKMTKYLTLHASEDNMFTMLVRSGACSPAEAWGLLVKMADPHLKLEPEGATGDGAAGGQGSFFDEDLAEGGLRMENSPLFKDLQGLLGGLDQSTADVVRQVVDKLLQRNYVHAMGTLNFHPNRSYLKEVAVRYLDILRNHGVVDNQQYREVADMLRG</sequence>
<evidence type="ECO:0000313" key="2">
    <source>
        <dbReference type="EMBL" id="GIX63432.1"/>
    </source>
</evidence>
<proteinExistence type="predicted"/>